<keyword evidence="3" id="KW-1185">Reference proteome</keyword>
<dbReference type="Gene3D" id="2.60.20.10">
    <property type="entry name" value="Crystallins"/>
    <property type="match status" value="1"/>
</dbReference>
<name>A0A319CV38_9EURO</name>
<accession>A0A319CV38</accession>
<dbReference type="VEuPathDB" id="FungiDB:BO71DRAFT_435572"/>
<feature type="chain" id="PRO_5016430434" evidence="1">
    <location>
        <begin position="18"/>
        <end position="124"/>
    </location>
</feature>
<organism evidence="2 3">
    <name type="scientific">Aspergillus ellipticus CBS 707.79</name>
    <dbReference type="NCBI Taxonomy" id="1448320"/>
    <lineage>
        <taxon>Eukaryota</taxon>
        <taxon>Fungi</taxon>
        <taxon>Dikarya</taxon>
        <taxon>Ascomycota</taxon>
        <taxon>Pezizomycotina</taxon>
        <taxon>Eurotiomycetes</taxon>
        <taxon>Eurotiomycetidae</taxon>
        <taxon>Eurotiales</taxon>
        <taxon>Aspergillaceae</taxon>
        <taxon>Aspergillus</taxon>
        <taxon>Aspergillus subgen. Circumdati</taxon>
    </lineage>
</organism>
<dbReference type="Proteomes" id="UP000247810">
    <property type="component" value="Unassembled WGS sequence"/>
</dbReference>
<reference evidence="2 3" key="1">
    <citation type="submission" date="2018-02" db="EMBL/GenBank/DDBJ databases">
        <title>The genomes of Aspergillus section Nigri reveals drivers in fungal speciation.</title>
        <authorList>
            <consortium name="DOE Joint Genome Institute"/>
            <person name="Vesth T.C."/>
            <person name="Nybo J."/>
            <person name="Theobald S."/>
            <person name="Brandl J."/>
            <person name="Frisvad J.C."/>
            <person name="Nielsen K.F."/>
            <person name="Lyhne E.K."/>
            <person name="Kogle M.E."/>
            <person name="Kuo A."/>
            <person name="Riley R."/>
            <person name="Clum A."/>
            <person name="Nolan M."/>
            <person name="Lipzen A."/>
            <person name="Salamov A."/>
            <person name="Henrissat B."/>
            <person name="Wiebenga A."/>
            <person name="De vries R.P."/>
            <person name="Grigoriev I.V."/>
            <person name="Mortensen U.H."/>
            <person name="Andersen M.R."/>
            <person name="Baker S.E."/>
        </authorList>
    </citation>
    <scope>NUCLEOTIDE SEQUENCE [LARGE SCALE GENOMIC DNA]</scope>
    <source>
        <strain evidence="2 3">CBS 707.79</strain>
    </source>
</reference>
<evidence type="ECO:0000313" key="3">
    <source>
        <dbReference type="Proteomes" id="UP000247810"/>
    </source>
</evidence>
<proteinExistence type="predicted"/>
<evidence type="ECO:0000313" key="2">
    <source>
        <dbReference type="EMBL" id="PYH88630.1"/>
    </source>
</evidence>
<dbReference type="AlphaFoldDB" id="A0A319CV38"/>
<evidence type="ECO:0000256" key="1">
    <source>
        <dbReference type="SAM" id="SignalP"/>
    </source>
</evidence>
<gene>
    <name evidence="2" type="ORF">BO71DRAFT_435572</name>
</gene>
<sequence length="124" mass="13045">MFSNIVSILALIPLCLGAAAPQNSMAADANVAVAYNRQYYQGTSINVPVGSCTDTETEVGSVQIPEGIECFTFQASNCQTTTCRLTTSAPDLFETNSQCQSPVGGYVKSMTCQVVGTSSQDAQQ</sequence>
<dbReference type="EMBL" id="KZ826077">
    <property type="protein sequence ID" value="PYH88630.1"/>
    <property type="molecule type" value="Genomic_DNA"/>
</dbReference>
<protein>
    <submittedName>
        <fullName evidence="2">Uncharacterized protein</fullName>
    </submittedName>
</protein>
<keyword evidence="1" id="KW-0732">Signal</keyword>
<feature type="signal peptide" evidence="1">
    <location>
        <begin position="1"/>
        <end position="17"/>
    </location>
</feature>